<keyword evidence="5 14" id="KW-0547">Nucleotide-binding</keyword>
<organism evidence="18 19">
    <name type="scientific">Hanseniaspora opuntiae</name>
    <dbReference type="NCBI Taxonomy" id="211096"/>
    <lineage>
        <taxon>Eukaryota</taxon>
        <taxon>Fungi</taxon>
        <taxon>Dikarya</taxon>
        <taxon>Ascomycota</taxon>
        <taxon>Saccharomycotina</taxon>
        <taxon>Saccharomycetes</taxon>
        <taxon>Saccharomycodales</taxon>
        <taxon>Saccharomycodaceae</taxon>
        <taxon>Hanseniaspora</taxon>
    </lineage>
</organism>
<dbReference type="PANTHER" id="PTHR10977:SF3">
    <property type="entry name" value="DIPHOSPHOMEVALONATE DECARBOXYLASE"/>
    <property type="match status" value="1"/>
</dbReference>
<dbReference type="AlphaFoldDB" id="A0A1E5R8B0"/>
<keyword evidence="4 15" id="KW-0444">Lipid biosynthesis</keyword>
<dbReference type="InterPro" id="IPR053859">
    <property type="entry name" value="MVD-like_N"/>
</dbReference>
<proteinExistence type="inferred from homology"/>
<dbReference type="Gene3D" id="3.30.70.890">
    <property type="entry name" value="GHMP kinase, C-terminal domain"/>
    <property type="match status" value="1"/>
</dbReference>
<dbReference type="InterPro" id="IPR005935">
    <property type="entry name" value="Mev_decarb"/>
</dbReference>
<evidence type="ECO:0000256" key="7">
    <source>
        <dbReference type="ARBA" id="ARBA00022955"/>
    </source>
</evidence>
<dbReference type="PIRSF" id="PIRSF015950">
    <property type="entry name" value="Mev_P_decrbx"/>
    <property type="match status" value="1"/>
</dbReference>
<evidence type="ECO:0000259" key="17">
    <source>
        <dbReference type="Pfam" id="PF22700"/>
    </source>
</evidence>
<evidence type="ECO:0000256" key="6">
    <source>
        <dbReference type="ARBA" id="ARBA00022840"/>
    </source>
</evidence>
<evidence type="ECO:0000256" key="10">
    <source>
        <dbReference type="ARBA" id="ARBA00023166"/>
    </source>
</evidence>
<dbReference type="EC" id="4.1.1.33" evidence="3 14"/>
<evidence type="ECO:0000256" key="15">
    <source>
        <dbReference type="RuleBase" id="RU363086"/>
    </source>
</evidence>
<evidence type="ECO:0000256" key="1">
    <source>
        <dbReference type="ARBA" id="ARBA00005055"/>
    </source>
</evidence>
<comment type="catalytic activity">
    <reaction evidence="13">
        <text>(R)-5-diphosphomevalonate + ATP = isopentenyl diphosphate + ADP + phosphate + CO2</text>
        <dbReference type="Rhea" id="RHEA:23732"/>
        <dbReference type="ChEBI" id="CHEBI:16526"/>
        <dbReference type="ChEBI" id="CHEBI:30616"/>
        <dbReference type="ChEBI" id="CHEBI:43474"/>
        <dbReference type="ChEBI" id="CHEBI:57557"/>
        <dbReference type="ChEBI" id="CHEBI:128769"/>
        <dbReference type="ChEBI" id="CHEBI:456216"/>
        <dbReference type="EC" id="4.1.1.33"/>
    </reaction>
    <physiologicalReaction direction="left-to-right" evidence="13">
        <dbReference type="Rhea" id="RHEA:23733"/>
    </physiologicalReaction>
</comment>
<dbReference type="InterPro" id="IPR020568">
    <property type="entry name" value="Ribosomal_Su5_D2-typ_SF"/>
</dbReference>
<comment type="caution">
    <text evidence="18">The sequence shown here is derived from an EMBL/GenBank/DDBJ whole genome shotgun (WGS) entry which is preliminary data.</text>
</comment>
<dbReference type="SUPFAM" id="SSF55060">
    <property type="entry name" value="GHMP Kinase, C-terminal domain"/>
    <property type="match status" value="1"/>
</dbReference>
<gene>
    <name evidence="18" type="ORF">AWRI3578_g3136</name>
</gene>
<dbReference type="OrthoDB" id="10253702at2759"/>
<dbReference type="Pfam" id="PF18376">
    <property type="entry name" value="MDD_C"/>
    <property type="match status" value="1"/>
</dbReference>
<dbReference type="Proteomes" id="UP000095605">
    <property type="component" value="Unassembled WGS sequence"/>
</dbReference>
<dbReference type="GO" id="GO:0016126">
    <property type="term" value="P:sterol biosynthetic process"/>
    <property type="evidence" value="ECO:0007669"/>
    <property type="project" value="UniProtKB-KW"/>
</dbReference>
<dbReference type="FunFam" id="3.30.70.890:FF:000005">
    <property type="entry name" value="Diphosphomevalonate decarboxylase"/>
    <property type="match status" value="1"/>
</dbReference>
<keyword evidence="11 15" id="KW-0753">Steroid metabolism</keyword>
<keyword evidence="7 15" id="KW-0752">Steroid biosynthesis</keyword>
<evidence type="ECO:0000256" key="4">
    <source>
        <dbReference type="ARBA" id="ARBA00022516"/>
    </source>
</evidence>
<keyword evidence="9 14" id="KW-0443">Lipid metabolism</keyword>
<feature type="domain" description="Mvd1 C-terminal" evidence="16">
    <location>
        <begin position="198"/>
        <end position="383"/>
    </location>
</feature>
<reference evidence="19" key="1">
    <citation type="journal article" date="2016" name="Genome Announc.">
        <title>Genome sequences of three species of Hanseniaspora isolated from spontaneous wine fermentations.</title>
        <authorList>
            <person name="Sternes P.R."/>
            <person name="Lee D."/>
            <person name="Kutyna D.R."/>
            <person name="Borneman A.R."/>
        </authorList>
    </citation>
    <scope>NUCLEOTIDE SEQUENCE [LARGE SCALE GENOMIC DNA]</scope>
    <source>
        <strain evidence="19">AWRI3578</strain>
    </source>
</reference>
<dbReference type="GO" id="GO:0004163">
    <property type="term" value="F:diphosphomevalonate decarboxylase activity"/>
    <property type="evidence" value="ECO:0007669"/>
    <property type="project" value="UniProtKB-UniRule"/>
</dbReference>
<dbReference type="GO" id="GO:0019287">
    <property type="term" value="P:isopentenyl diphosphate biosynthetic process, mevalonate pathway"/>
    <property type="evidence" value="ECO:0007669"/>
    <property type="project" value="UniProtKB-UniRule"/>
</dbReference>
<evidence type="ECO:0000256" key="3">
    <source>
        <dbReference type="ARBA" id="ARBA00012296"/>
    </source>
</evidence>
<evidence type="ECO:0000256" key="9">
    <source>
        <dbReference type="ARBA" id="ARBA00023098"/>
    </source>
</evidence>
<evidence type="ECO:0000313" key="18">
    <source>
        <dbReference type="EMBL" id="OEJ83146.1"/>
    </source>
</evidence>
<dbReference type="Gene3D" id="3.30.230.10">
    <property type="match status" value="1"/>
</dbReference>
<evidence type="ECO:0000256" key="14">
    <source>
        <dbReference type="PIRNR" id="PIRNR015950"/>
    </source>
</evidence>
<comment type="pathway">
    <text evidence="1 15">Isoprenoid biosynthesis; isopentenyl diphosphate biosynthesis via mevalonate pathway; isopentenyl diphosphate from (R)-mevalonate: step 3/3.</text>
</comment>
<dbReference type="InterPro" id="IPR041431">
    <property type="entry name" value="Mvd1_C"/>
</dbReference>
<name>A0A1E5R8B0_9ASCO</name>
<feature type="domain" description="Diphosphomevalonate decarboxylase-like N-terminal" evidence="17">
    <location>
        <begin position="11"/>
        <end position="182"/>
    </location>
</feature>
<dbReference type="NCBIfam" id="TIGR01240">
    <property type="entry name" value="mevDPdecarb"/>
    <property type="match status" value="1"/>
</dbReference>
<dbReference type="InterPro" id="IPR029765">
    <property type="entry name" value="Mev_diP_decarb"/>
</dbReference>
<accession>A0A1E5R8B0</accession>
<dbReference type="SUPFAM" id="SSF54211">
    <property type="entry name" value="Ribosomal protein S5 domain 2-like"/>
    <property type="match status" value="1"/>
</dbReference>
<keyword evidence="8 15" id="KW-0756">Sterol biosynthesis</keyword>
<sequence length="401" mass="44706">MSETYTASITAPVNIATLKYWGKRDTSLNLPTNSSISVTLDQSDLKTTTSAMTCSSFTKDRLWLNGEEDLQLSESKRLTQVLANLRLKRKEKEAKDASLTKISSWFIHIVSINNFPTAAGLASSAAGFAALVACVAKLLQLDDDMTELSKIARQGSGSACRSLFGGFVAWEMGEKSDGSDSKAVEVAPLEHWPQMKACVLVACADKKDVSSTSGMQLTVKTSDLFQKRITEVVPERFEQMKKSIMDRDFELFAELTMKDSNSFHATCLDSYPPIFYMNDTSRKVVRLVHTINAFYGRTIVAYTFDAGPNAVLYYLEENEEKLMSFIYAMFKDLSGWESKYNGEQLSKFLKNFEEQKLLDTLSLDMDIVKGCSRVILTRVGPGPLDTDDVLINQEGLPKFTK</sequence>
<evidence type="ECO:0000259" key="16">
    <source>
        <dbReference type="Pfam" id="PF18376"/>
    </source>
</evidence>
<keyword evidence="12 14" id="KW-0456">Lyase</keyword>
<evidence type="ECO:0000256" key="2">
    <source>
        <dbReference type="ARBA" id="ARBA00008831"/>
    </source>
</evidence>
<keyword evidence="6 14" id="KW-0067">ATP-binding</keyword>
<dbReference type="Pfam" id="PF22700">
    <property type="entry name" value="MVD-like_N"/>
    <property type="match status" value="1"/>
</dbReference>
<protein>
    <recommendedName>
        <fullName evidence="3 14">Diphosphomevalonate decarboxylase</fullName>
        <ecNumber evidence="3 14">4.1.1.33</ecNumber>
    </recommendedName>
</protein>
<keyword evidence="10 15" id="KW-1207">Sterol metabolism</keyword>
<dbReference type="InterPro" id="IPR036554">
    <property type="entry name" value="GHMP_kinase_C_sf"/>
</dbReference>
<evidence type="ECO:0000256" key="13">
    <source>
        <dbReference type="ARBA" id="ARBA00048416"/>
    </source>
</evidence>
<evidence type="ECO:0000256" key="8">
    <source>
        <dbReference type="ARBA" id="ARBA00023011"/>
    </source>
</evidence>
<evidence type="ECO:0000256" key="11">
    <source>
        <dbReference type="ARBA" id="ARBA00023221"/>
    </source>
</evidence>
<keyword evidence="19" id="KW-1185">Reference proteome</keyword>
<comment type="similarity">
    <text evidence="2 14 15">Belongs to the diphosphomevalonate decarboxylase family.</text>
</comment>
<dbReference type="PANTHER" id="PTHR10977">
    <property type="entry name" value="DIPHOSPHOMEVALONATE DECARBOXYLASE"/>
    <property type="match status" value="1"/>
</dbReference>
<evidence type="ECO:0000256" key="12">
    <source>
        <dbReference type="ARBA" id="ARBA00023239"/>
    </source>
</evidence>
<dbReference type="InterPro" id="IPR014721">
    <property type="entry name" value="Ribsml_uS5_D2-typ_fold_subgr"/>
</dbReference>
<dbReference type="EMBL" id="LPNL01000007">
    <property type="protein sequence ID" value="OEJ83146.1"/>
    <property type="molecule type" value="Genomic_DNA"/>
</dbReference>
<evidence type="ECO:0000313" key="19">
    <source>
        <dbReference type="Proteomes" id="UP000095605"/>
    </source>
</evidence>
<dbReference type="UniPathway" id="UPA00057">
    <property type="reaction ID" value="UER00100"/>
</dbReference>
<evidence type="ECO:0000256" key="5">
    <source>
        <dbReference type="ARBA" id="ARBA00022741"/>
    </source>
</evidence>
<dbReference type="FunFam" id="3.30.230.10:FF:000018">
    <property type="entry name" value="Diphosphomevalonate decarboxylase"/>
    <property type="match status" value="1"/>
</dbReference>
<dbReference type="GO" id="GO:0005829">
    <property type="term" value="C:cytosol"/>
    <property type="evidence" value="ECO:0007669"/>
    <property type="project" value="InterPro"/>
</dbReference>
<dbReference type="GO" id="GO:0005524">
    <property type="term" value="F:ATP binding"/>
    <property type="evidence" value="ECO:0007669"/>
    <property type="project" value="UniProtKB-UniRule"/>
</dbReference>